<dbReference type="InterPro" id="IPR037278">
    <property type="entry name" value="ARFGAP/RecO"/>
</dbReference>
<evidence type="ECO:0000256" key="4">
    <source>
        <dbReference type="ARBA" id="ARBA00022833"/>
    </source>
</evidence>
<dbReference type="PROSITE" id="PS50115">
    <property type="entry name" value="ARFGAP"/>
    <property type="match status" value="1"/>
</dbReference>
<dbReference type="Pfam" id="PF00168">
    <property type="entry name" value="C2"/>
    <property type="match status" value="1"/>
</dbReference>
<proteinExistence type="predicted"/>
<dbReference type="GO" id="GO:0008270">
    <property type="term" value="F:zinc ion binding"/>
    <property type="evidence" value="ECO:0007669"/>
    <property type="project" value="UniProtKB-KW"/>
</dbReference>
<evidence type="ECO:0000259" key="7">
    <source>
        <dbReference type="PROSITE" id="PS50004"/>
    </source>
</evidence>
<dbReference type="InterPro" id="IPR044518">
    <property type="entry name" value="ARF_GAP_AGD11/12/13"/>
</dbReference>
<dbReference type="Gene3D" id="1.10.220.150">
    <property type="entry name" value="Arf GTPase activating protein"/>
    <property type="match status" value="1"/>
</dbReference>
<dbReference type="EMBL" id="BRYA01000285">
    <property type="protein sequence ID" value="GMI46167.1"/>
    <property type="molecule type" value="Genomic_DNA"/>
</dbReference>
<dbReference type="InterPro" id="IPR038508">
    <property type="entry name" value="ArfGAP_dom_sf"/>
</dbReference>
<keyword evidence="10" id="KW-1185">Reference proteome</keyword>
<keyword evidence="4" id="KW-0862">Zinc</keyword>
<dbReference type="Proteomes" id="UP001165065">
    <property type="component" value="Unassembled WGS sequence"/>
</dbReference>
<feature type="region of interest" description="Disordered" evidence="6">
    <location>
        <begin position="139"/>
        <end position="161"/>
    </location>
</feature>
<dbReference type="PANTHER" id="PTHR46220">
    <property type="entry name" value="ADP-RIBOSYLATION FACTOR GTPASE-ACTIVATING PROTEIN AGD12"/>
    <property type="match status" value="1"/>
</dbReference>
<evidence type="ECO:0000256" key="5">
    <source>
        <dbReference type="PROSITE-ProRule" id="PRU00288"/>
    </source>
</evidence>
<dbReference type="PANTHER" id="PTHR46220:SF1">
    <property type="entry name" value="ADP-RIBOSYLATION FACTOR GTPASE-ACTIVATING PROTEIN AGD12"/>
    <property type="match status" value="1"/>
</dbReference>
<dbReference type="AlphaFoldDB" id="A0A9W7LE05"/>
<dbReference type="SUPFAM" id="SSF57863">
    <property type="entry name" value="ArfGap/RecO-like zinc finger"/>
    <property type="match status" value="1"/>
</dbReference>
<evidence type="ECO:0000313" key="9">
    <source>
        <dbReference type="EMBL" id="GMI46167.1"/>
    </source>
</evidence>
<feature type="domain" description="C2" evidence="7">
    <location>
        <begin position="300"/>
        <end position="426"/>
    </location>
</feature>
<feature type="compositionally biased region" description="Basic and acidic residues" evidence="6">
    <location>
        <begin position="454"/>
        <end position="474"/>
    </location>
</feature>
<dbReference type="Gene3D" id="2.60.40.150">
    <property type="entry name" value="C2 domain"/>
    <property type="match status" value="1"/>
</dbReference>
<feature type="domain" description="Arf-GAP" evidence="8">
    <location>
        <begin position="169"/>
        <end position="290"/>
    </location>
</feature>
<keyword evidence="3 5" id="KW-0863">Zinc-finger</keyword>
<gene>
    <name evidence="9" type="ORF">TrCOL_g10699</name>
</gene>
<evidence type="ECO:0000313" key="10">
    <source>
        <dbReference type="Proteomes" id="UP001165065"/>
    </source>
</evidence>
<feature type="compositionally biased region" description="Gly residues" evidence="6">
    <location>
        <begin position="139"/>
        <end position="155"/>
    </location>
</feature>
<dbReference type="SMART" id="SM00239">
    <property type="entry name" value="C2"/>
    <property type="match status" value="1"/>
</dbReference>
<keyword evidence="1" id="KW-0343">GTPase activation</keyword>
<comment type="caution">
    <text evidence="9">The sequence shown here is derived from an EMBL/GenBank/DDBJ whole genome shotgun (WGS) entry which is preliminary data.</text>
</comment>
<evidence type="ECO:0000256" key="1">
    <source>
        <dbReference type="ARBA" id="ARBA00022468"/>
    </source>
</evidence>
<protein>
    <recommendedName>
        <fullName evidence="11">Arf-GAP domain-containing protein</fullName>
    </recommendedName>
</protein>
<keyword evidence="2" id="KW-0479">Metal-binding</keyword>
<dbReference type="GO" id="GO:0005096">
    <property type="term" value="F:GTPase activator activity"/>
    <property type="evidence" value="ECO:0007669"/>
    <property type="project" value="UniProtKB-KW"/>
</dbReference>
<dbReference type="InterPro" id="IPR035892">
    <property type="entry name" value="C2_domain_sf"/>
</dbReference>
<dbReference type="OrthoDB" id="10266696at2759"/>
<feature type="region of interest" description="Disordered" evidence="6">
    <location>
        <begin position="281"/>
        <end position="311"/>
    </location>
</feature>
<evidence type="ECO:0000256" key="2">
    <source>
        <dbReference type="ARBA" id="ARBA00022723"/>
    </source>
</evidence>
<evidence type="ECO:0000256" key="6">
    <source>
        <dbReference type="SAM" id="MobiDB-lite"/>
    </source>
</evidence>
<dbReference type="PROSITE" id="PS50004">
    <property type="entry name" value="C2"/>
    <property type="match status" value="1"/>
</dbReference>
<evidence type="ECO:0008006" key="11">
    <source>
        <dbReference type="Google" id="ProtNLM"/>
    </source>
</evidence>
<feature type="compositionally biased region" description="Pro residues" evidence="6">
    <location>
        <begin position="291"/>
        <end position="303"/>
    </location>
</feature>
<dbReference type="GO" id="GO:0005543">
    <property type="term" value="F:phospholipid binding"/>
    <property type="evidence" value="ECO:0007669"/>
    <property type="project" value="InterPro"/>
</dbReference>
<dbReference type="PRINTS" id="PR00405">
    <property type="entry name" value="REVINTRACTNG"/>
</dbReference>
<accession>A0A9W7LE05</accession>
<evidence type="ECO:0000259" key="8">
    <source>
        <dbReference type="PROSITE" id="PS50115"/>
    </source>
</evidence>
<organism evidence="9 10">
    <name type="scientific">Triparma columacea</name>
    <dbReference type="NCBI Taxonomy" id="722753"/>
    <lineage>
        <taxon>Eukaryota</taxon>
        <taxon>Sar</taxon>
        <taxon>Stramenopiles</taxon>
        <taxon>Ochrophyta</taxon>
        <taxon>Bolidophyceae</taxon>
        <taxon>Parmales</taxon>
        <taxon>Triparmaceae</taxon>
        <taxon>Triparma</taxon>
    </lineage>
</organism>
<dbReference type="SMART" id="SM00105">
    <property type="entry name" value="ArfGap"/>
    <property type="match status" value="1"/>
</dbReference>
<sequence>MSNIGVGGGSVESKKELLLMVLQEQEGMQALKQLFVENQHLRVGYQQLNSQEKAGAGKVGRGGGGGGGGRVGSFKGLLGMASSNKKTGMERESSVKSFFTYMNREAEVGAARAEAAVAAAGEGDKTGFKLKHDTAWIKGGGGTGGGGAGGEMGEGGGEKKNKAWDVPVKTRLKELLGRPQNKICADCSAHKPTWGSTNLGVFLCTQCAGVHRSLGVHISMMLSTKLDDWNHEQLDVMDMIGNTRGNEKYEFHVPDEFLKPHHQENRFYREKYIRKKYEERGFMQRTRKPPTQNPMPLPPPPPELGNKSKNGPASNIGMIEFIGYINVTLVRGENLLRMGFHGSDGETNPYAKLQLGNQKVQSKVAHNTCDPEWEETMMLCWDGVEELHLDVFSSDEHMGGHTLPLLYLLDEEAARVTSDSIASQRSGGGGDSVISACPDLGSISENGEEEEEEERGKRGEGGEGGGDERGRKETSSVLLGDAENKRKGKDGSMYLQLEHRDITKVGKKTMGLKTKTKRAARGSVFRPREATGGVIIKITFERLAH</sequence>
<dbReference type="FunFam" id="1.10.220.150:FF:000009">
    <property type="entry name" value="stromal membrane-associated protein 1 isoform X1"/>
    <property type="match status" value="1"/>
</dbReference>
<name>A0A9W7LE05_9STRA</name>
<dbReference type="InterPro" id="IPR001164">
    <property type="entry name" value="ArfGAP_dom"/>
</dbReference>
<dbReference type="SUPFAM" id="SSF49562">
    <property type="entry name" value="C2 domain (Calcium/lipid-binding domain, CaLB)"/>
    <property type="match status" value="1"/>
</dbReference>
<feature type="region of interest" description="Disordered" evidence="6">
    <location>
        <begin position="419"/>
        <end position="495"/>
    </location>
</feature>
<dbReference type="Pfam" id="PF01412">
    <property type="entry name" value="ArfGap"/>
    <property type="match status" value="1"/>
</dbReference>
<evidence type="ECO:0000256" key="3">
    <source>
        <dbReference type="ARBA" id="ARBA00022771"/>
    </source>
</evidence>
<dbReference type="InterPro" id="IPR000008">
    <property type="entry name" value="C2_dom"/>
</dbReference>
<reference evidence="10" key="1">
    <citation type="journal article" date="2023" name="Commun. Biol.">
        <title>Genome analysis of Parmales, the sister group of diatoms, reveals the evolutionary specialization of diatoms from phago-mixotrophs to photoautotrophs.</title>
        <authorList>
            <person name="Ban H."/>
            <person name="Sato S."/>
            <person name="Yoshikawa S."/>
            <person name="Yamada K."/>
            <person name="Nakamura Y."/>
            <person name="Ichinomiya M."/>
            <person name="Sato N."/>
            <person name="Blanc-Mathieu R."/>
            <person name="Endo H."/>
            <person name="Kuwata A."/>
            <person name="Ogata H."/>
        </authorList>
    </citation>
    <scope>NUCLEOTIDE SEQUENCE [LARGE SCALE GENOMIC DNA]</scope>
</reference>
<dbReference type="CDD" id="cd08204">
    <property type="entry name" value="ArfGap"/>
    <property type="match status" value="1"/>
</dbReference>